<dbReference type="PANTHER" id="PTHR31488">
    <property type="entry name" value="DPY-19-LIKE 1, LIKE (H. SAPIENS)"/>
    <property type="match status" value="1"/>
</dbReference>
<evidence type="ECO:0000256" key="3">
    <source>
        <dbReference type="ARBA" id="ARBA00022676"/>
    </source>
</evidence>
<dbReference type="GO" id="GO:0000030">
    <property type="term" value="F:mannosyltransferase activity"/>
    <property type="evidence" value="ECO:0007669"/>
    <property type="project" value="TreeGrafter"/>
</dbReference>
<feature type="transmembrane region" description="Helical" evidence="8">
    <location>
        <begin position="274"/>
        <end position="295"/>
    </location>
</feature>
<evidence type="ECO:0000256" key="7">
    <source>
        <dbReference type="ARBA" id="ARBA00023136"/>
    </source>
</evidence>
<evidence type="ECO:0000256" key="4">
    <source>
        <dbReference type="ARBA" id="ARBA00022679"/>
    </source>
</evidence>
<feature type="transmembrane region" description="Helical" evidence="8">
    <location>
        <begin position="302"/>
        <end position="318"/>
    </location>
</feature>
<sequence length="817" mass="94362">MLLTRSSWIENALMALQMNTACAVVNMTLRGCRVSVATLSYRTACQASLSSYTHAPLRLASVNNSDLVESAPLIEAFKIFLSTDNTLIFANAALDCILYLLKYVRDISNNEEYRQRRIEKNKTLHGKSLKYLLDCNDILKIIFVLTAGLGFGCFHRWHVSTLFENDRHFSHLSEIEREMSFRTEMGMYYSYYKTIAESKDFFDGMNKLSRDNLSEYNNIIDATRKYSLLPEILAGFLYHIAKNLGVISQAQCWQIERGDGLPPITSCEGLSVPVYFYLEIVWFTTVITAAVLFYYATYLSNSIYGGFITILFFFFNHNECTRVQWTPPLRETFAYPMLLFQMYSVTMAIRKYTKHDADKEPASLRNRTRQGLFMDIFGSTICSLCTWQFSHFVFTTQIVAILILKWLRIVPYEFYKNFCMAHALAIVAATKITNGALIICSLYTCILISSNAASFIMKLSRFQNIKREIIFEIAITITVTKWIKSYVLYSQDDAHVFNILKSKLTNYRDFHTMLYTCSAEFDFLQYKTYEAIIKTLLLPTAILVGMLILYYWYRSFKTSNYPFCIEADVAYNGLQTGAFIIMAVFIMRLKLFMTPHLCIIAGTVCSKRYLEKIGLKGELMRLAIVVLLLGGMSYHGVDRFQEERGFIGEYSNIEQEELFEWIKSNTPKHAVFAGKMSLMANLMLSTRRSIVNNPYYESKEMRDRTMKVYEIFSRKDAASVYTSLRNMKVSYVVLEEPLCLGFANVPRGCQMIDLWDMTDNGAAKMTNKPPLCPLLFKGNAYPFRRAFINNNFVVLQLDYSHYVEFKPKTSMPLHYQF</sequence>
<dbReference type="InterPro" id="IPR018732">
    <property type="entry name" value="Dpy-19/Dpy-19-like"/>
</dbReference>
<name>A0A151X5M4_9HYME</name>
<keyword evidence="6 8" id="KW-1133">Transmembrane helix</keyword>
<accession>A0A151X5M4</accession>
<organism evidence="9 10">
    <name type="scientific">Mycetomoellerius zeteki</name>
    <dbReference type="NCBI Taxonomy" id="64791"/>
    <lineage>
        <taxon>Eukaryota</taxon>
        <taxon>Metazoa</taxon>
        <taxon>Ecdysozoa</taxon>
        <taxon>Arthropoda</taxon>
        <taxon>Hexapoda</taxon>
        <taxon>Insecta</taxon>
        <taxon>Pterygota</taxon>
        <taxon>Neoptera</taxon>
        <taxon>Endopterygota</taxon>
        <taxon>Hymenoptera</taxon>
        <taxon>Apocrita</taxon>
        <taxon>Aculeata</taxon>
        <taxon>Formicoidea</taxon>
        <taxon>Formicidae</taxon>
        <taxon>Myrmicinae</taxon>
        <taxon>Mycetomoellerius</taxon>
    </lineage>
</organism>
<dbReference type="GO" id="GO:0005637">
    <property type="term" value="C:nuclear inner membrane"/>
    <property type="evidence" value="ECO:0007669"/>
    <property type="project" value="TreeGrafter"/>
</dbReference>
<evidence type="ECO:0000256" key="1">
    <source>
        <dbReference type="ARBA" id="ARBA00004141"/>
    </source>
</evidence>
<proteinExistence type="inferred from homology"/>
<feature type="transmembrane region" description="Helical" evidence="8">
    <location>
        <begin position="333"/>
        <end position="352"/>
    </location>
</feature>
<evidence type="ECO:0000256" key="8">
    <source>
        <dbReference type="SAM" id="Phobius"/>
    </source>
</evidence>
<evidence type="ECO:0000256" key="2">
    <source>
        <dbReference type="ARBA" id="ARBA00008744"/>
    </source>
</evidence>
<dbReference type="EMBL" id="KQ982494">
    <property type="protein sequence ID" value="KYQ55715.1"/>
    <property type="molecule type" value="Genomic_DNA"/>
</dbReference>
<dbReference type="PANTHER" id="PTHR31488:SF1">
    <property type="entry name" value="C-MANNOSYLTRANSFERASE DPY19L1"/>
    <property type="match status" value="1"/>
</dbReference>
<comment type="similarity">
    <text evidence="2">Belongs to the dpy-19 family.</text>
</comment>
<reference evidence="9 10" key="1">
    <citation type="submission" date="2015-09" db="EMBL/GenBank/DDBJ databases">
        <title>Trachymyrmex zeteki WGS genome.</title>
        <authorList>
            <person name="Nygaard S."/>
            <person name="Hu H."/>
            <person name="Boomsma J."/>
            <person name="Zhang G."/>
        </authorList>
    </citation>
    <scope>NUCLEOTIDE SEQUENCE [LARGE SCALE GENOMIC DNA]</scope>
    <source>
        <strain evidence="9">Tzet28-1</strain>
        <tissue evidence="9">Whole body</tissue>
    </source>
</reference>
<feature type="transmembrane region" description="Helical" evidence="8">
    <location>
        <begin position="423"/>
        <end position="448"/>
    </location>
</feature>
<feature type="transmembrane region" description="Helical" evidence="8">
    <location>
        <begin position="565"/>
        <end position="586"/>
    </location>
</feature>
<keyword evidence="3" id="KW-0328">Glycosyltransferase</keyword>
<feature type="transmembrane region" description="Helical" evidence="8">
    <location>
        <begin position="469"/>
        <end position="489"/>
    </location>
</feature>
<comment type="subcellular location">
    <subcellularLocation>
        <location evidence="1">Membrane</location>
        <topology evidence="1">Multi-pass membrane protein</topology>
    </subcellularLocation>
</comment>
<feature type="transmembrane region" description="Helical" evidence="8">
    <location>
        <begin position="531"/>
        <end position="553"/>
    </location>
</feature>
<evidence type="ECO:0000256" key="6">
    <source>
        <dbReference type="ARBA" id="ARBA00022989"/>
    </source>
</evidence>
<evidence type="ECO:0000256" key="5">
    <source>
        <dbReference type="ARBA" id="ARBA00022692"/>
    </source>
</evidence>
<keyword evidence="4" id="KW-0808">Transferase</keyword>
<gene>
    <name evidence="9" type="ORF">ALC60_05357</name>
</gene>
<keyword evidence="10" id="KW-1185">Reference proteome</keyword>
<evidence type="ECO:0000313" key="10">
    <source>
        <dbReference type="Proteomes" id="UP000075809"/>
    </source>
</evidence>
<feature type="transmembrane region" description="Helical" evidence="8">
    <location>
        <begin position="372"/>
        <end position="403"/>
    </location>
</feature>
<protein>
    <submittedName>
        <fullName evidence="9">Protein dumpy-19</fullName>
    </submittedName>
</protein>
<dbReference type="STRING" id="64791.A0A151X5M4"/>
<dbReference type="Pfam" id="PF10034">
    <property type="entry name" value="Dpy19"/>
    <property type="match status" value="1"/>
</dbReference>
<evidence type="ECO:0000313" key="9">
    <source>
        <dbReference type="EMBL" id="KYQ55715.1"/>
    </source>
</evidence>
<dbReference type="AlphaFoldDB" id="A0A151X5M4"/>
<dbReference type="Proteomes" id="UP000075809">
    <property type="component" value="Unassembled WGS sequence"/>
</dbReference>
<keyword evidence="5 8" id="KW-0812">Transmembrane</keyword>
<keyword evidence="7 8" id="KW-0472">Membrane</keyword>